<evidence type="ECO:0000313" key="1">
    <source>
        <dbReference type="EMBL" id="KAJ7319322.1"/>
    </source>
</evidence>
<gene>
    <name evidence="1" type="ORF">DFH08DRAFT_1086235</name>
</gene>
<accession>A0AAD6ZEU1</accession>
<dbReference type="AlphaFoldDB" id="A0AAD6ZEU1"/>
<dbReference type="EMBL" id="JARIHO010000054">
    <property type="protein sequence ID" value="KAJ7319322.1"/>
    <property type="molecule type" value="Genomic_DNA"/>
</dbReference>
<comment type="caution">
    <text evidence="1">The sequence shown here is derived from an EMBL/GenBank/DDBJ whole genome shotgun (WGS) entry which is preliminary data.</text>
</comment>
<organism evidence="1 2">
    <name type="scientific">Mycena albidolilacea</name>
    <dbReference type="NCBI Taxonomy" id="1033008"/>
    <lineage>
        <taxon>Eukaryota</taxon>
        <taxon>Fungi</taxon>
        <taxon>Dikarya</taxon>
        <taxon>Basidiomycota</taxon>
        <taxon>Agaricomycotina</taxon>
        <taxon>Agaricomycetes</taxon>
        <taxon>Agaricomycetidae</taxon>
        <taxon>Agaricales</taxon>
        <taxon>Marasmiineae</taxon>
        <taxon>Mycenaceae</taxon>
        <taxon>Mycena</taxon>
    </lineage>
</organism>
<evidence type="ECO:0008006" key="3">
    <source>
        <dbReference type="Google" id="ProtNLM"/>
    </source>
</evidence>
<dbReference type="Gene3D" id="1.20.1280.50">
    <property type="match status" value="1"/>
</dbReference>
<evidence type="ECO:0000313" key="2">
    <source>
        <dbReference type="Proteomes" id="UP001218218"/>
    </source>
</evidence>
<sequence>MSFSFAFPEPPAPPAPLAHLLASSAPLGLEYSLAVSYIDELESQIGLLDETIASLQLRRADLLQSVKVHRAALSPIRRLPPEILGEIFSLVVRATFHSYTAEKTPLTKHAPWLFTRVCRYWSAVALSNSALWSTILRDHDHTEKNPGALPLTKLCLERSGNVPLNVTIYQEMGVSDPHLVVFDTVLASSTRWGRVKLHVLSDFSWTYALLQQLTSNHRGFSALTTLLMSVDMSLPPGLSFDDGLWNVFAIAPQLRTLQAHCWDQHHLIRPPFSLPWHQLTRVSATFTTNTEALSVFRNMSNIVQCWFIFVENELLPTHYSTIRLPHLRSLALQIQIELSGGPVETLGKHTSLLDFLETPCLHSLTTDGTADEEAVLGLITRSDCSASLASFHFRTSIHHDSLLHLLQRMPHLTSLKLENFDGTLLPRSSVPVFVQAFSSQWLDTAQEIHLDHRQVLHVRIVDEQWDEQDACDMTRQLVSNQEHGLFITVSAIPDFLDIFCADFD</sequence>
<name>A0AAD6ZEU1_9AGAR</name>
<protein>
    <recommendedName>
        <fullName evidence="3">F-box domain-containing protein</fullName>
    </recommendedName>
</protein>
<proteinExistence type="predicted"/>
<reference evidence="1" key="1">
    <citation type="submission" date="2023-03" db="EMBL/GenBank/DDBJ databases">
        <title>Massive genome expansion in bonnet fungi (Mycena s.s.) driven by repeated elements and novel gene families across ecological guilds.</title>
        <authorList>
            <consortium name="Lawrence Berkeley National Laboratory"/>
            <person name="Harder C.B."/>
            <person name="Miyauchi S."/>
            <person name="Viragh M."/>
            <person name="Kuo A."/>
            <person name="Thoen E."/>
            <person name="Andreopoulos B."/>
            <person name="Lu D."/>
            <person name="Skrede I."/>
            <person name="Drula E."/>
            <person name="Henrissat B."/>
            <person name="Morin E."/>
            <person name="Kohler A."/>
            <person name="Barry K."/>
            <person name="LaButti K."/>
            <person name="Morin E."/>
            <person name="Salamov A."/>
            <person name="Lipzen A."/>
            <person name="Mereny Z."/>
            <person name="Hegedus B."/>
            <person name="Baldrian P."/>
            <person name="Stursova M."/>
            <person name="Weitz H."/>
            <person name="Taylor A."/>
            <person name="Grigoriev I.V."/>
            <person name="Nagy L.G."/>
            <person name="Martin F."/>
            <person name="Kauserud H."/>
        </authorList>
    </citation>
    <scope>NUCLEOTIDE SEQUENCE</scope>
    <source>
        <strain evidence="1">CBHHK002</strain>
    </source>
</reference>
<keyword evidence="2" id="KW-1185">Reference proteome</keyword>
<dbReference type="Proteomes" id="UP001218218">
    <property type="component" value="Unassembled WGS sequence"/>
</dbReference>